<evidence type="ECO:0000313" key="3">
    <source>
        <dbReference type="Proteomes" id="UP000014480"/>
    </source>
</evidence>
<accession>A0A484G771</accession>
<organism evidence="2 3">
    <name type="scientific">Colletotrichum orbiculare (strain 104-T / ATCC 96160 / CBS 514.97 / LARS 414 / MAFF 240422)</name>
    <name type="common">Cucumber anthracnose fungus</name>
    <name type="synonym">Colletotrichum lagenarium</name>
    <dbReference type="NCBI Taxonomy" id="1213857"/>
    <lineage>
        <taxon>Eukaryota</taxon>
        <taxon>Fungi</taxon>
        <taxon>Dikarya</taxon>
        <taxon>Ascomycota</taxon>
        <taxon>Pezizomycotina</taxon>
        <taxon>Sordariomycetes</taxon>
        <taxon>Hypocreomycetidae</taxon>
        <taxon>Glomerellales</taxon>
        <taxon>Glomerellaceae</taxon>
        <taxon>Colletotrichum</taxon>
        <taxon>Colletotrichum orbiculare species complex</taxon>
    </lineage>
</organism>
<dbReference type="OrthoDB" id="4797051at2759"/>
<sequence>MPSFAPVYLFVLLAAHGARANFLTECEFLSFSRGEGERNPFIHYSCPTKQAPFLWCSRLELNDCLQTTTATSLRDKRAALEGVVERVITTSGKGSWPVGVTTGRGPSGSIASALWIRFGFRVRNWVASG</sequence>
<dbReference type="EMBL" id="AMCV02000001">
    <property type="protein sequence ID" value="TDZ25754.1"/>
    <property type="molecule type" value="Genomic_DNA"/>
</dbReference>
<proteinExistence type="predicted"/>
<name>A0A484G771_COLOR</name>
<reference evidence="3" key="2">
    <citation type="journal article" date="2019" name="Mol. Plant Microbe Interact.">
        <title>Genome sequence resources for four phytopathogenic fungi from the Colletotrichum orbiculare species complex.</title>
        <authorList>
            <person name="Gan P."/>
            <person name="Tsushima A."/>
            <person name="Narusaka M."/>
            <person name="Narusaka Y."/>
            <person name="Takano Y."/>
            <person name="Kubo Y."/>
            <person name="Shirasu K."/>
        </authorList>
    </citation>
    <scope>GENOME REANNOTATION</scope>
    <source>
        <strain evidence="3">104-T / ATCC 96160 / CBS 514.97 / LARS 414 / MAFF 240422</strain>
    </source>
</reference>
<dbReference type="Proteomes" id="UP000014480">
    <property type="component" value="Unassembled WGS sequence"/>
</dbReference>
<protein>
    <recommendedName>
        <fullName evidence="4">Secreted protein</fullName>
    </recommendedName>
</protein>
<reference evidence="3" key="1">
    <citation type="journal article" date="2013" name="New Phytol.">
        <title>Comparative genomic and transcriptomic analyses reveal the hemibiotrophic stage shift of Colletotrichum fungi.</title>
        <authorList>
            <person name="Gan P."/>
            <person name="Ikeda K."/>
            <person name="Irieda H."/>
            <person name="Narusaka M."/>
            <person name="O'Connell R.J."/>
            <person name="Narusaka Y."/>
            <person name="Takano Y."/>
            <person name="Kubo Y."/>
            <person name="Shirasu K."/>
        </authorList>
    </citation>
    <scope>NUCLEOTIDE SEQUENCE [LARGE SCALE GENOMIC DNA]</scope>
    <source>
        <strain evidence="3">104-T / ATCC 96160 / CBS 514.97 / LARS 414 / MAFF 240422</strain>
    </source>
</reference>
<keyword evidence="3" id="KW-1185">Reference proteome</keyword>
<keyword evidence="1" id="KW-0732">Signal</keyword>
<feature type="signal peptide" evidence="1">
    <location>
        <begin position="1"/>
        <end position="20"/>
    </location>
</feature>
<comment type="caution">
    <text evidence="2">The sequence shown here is derived from an EMBL/GenBank/DDBJ whole genome shotgun (WGS) entry which is preliminary data.</text>
</comment>
<gene>
    <name evidence="2" type="ORF">Cob_v000873</name>
</gene>
<evidence type="ECO:0000256" key="1">
    <source>
        <dbReference type="SAM" id="SignalP"/>
    </source>
</evidence>
<evidence type="ECO:0008006" key="4">
    <source>
        <dbReference type="Google" id="ProtNLM"/>
    </source>
</evidence>
<evidence type="ECO:0000313" key="2">
    <source>
        <dbReference type="EMBL" id="TDZ25754.1"/>
    </source>
</evidence>
<dbReference type="AlphaFoldDB" id="A0A484G771"/>
<feature type="chain" id="PRO_5019787924" description="Secreted protein" evidence="1">
    <location>
        <begin position="21"/>
        <end position="129"/>
    </location>
</feature>